<evidence type="ECO:0000313" key="4">
    <source>
        <dbReference type="Proteomes" id="UP000758168"/>
    </source>
</evidence>
<dbReference type="PANTHER" id="PTHR23131:SF0">
    <property type="entry name" value="ENDORIBONUCLEASE LACTB2"/>
    <property type="match status" value="1"/>
</dbReference>
<dbReference type="CDD" id="cd06262">
    <property type="entry name" value="metallo-hydrolase-like_MBL-fold"/>
    <property type="match status" value="1"/>
</dbReference>
<comment type="caution">
    <text evidence="3">The sequence shown here is derived from an EMBL/GenBank/DDBJ whole genome shotgun (WGS) entry which is preliminary data.</text>
</comment>
<dbReference type="SMART" id="SM00849">
    <property type="entry name" value="Lactamase_B"/>
    <property type="match status" value="2"/>
</dbReference>
<gene>
    <name evidence="3" type="ORF">JOF54_003605</name>
</gene>
<accession>A0ABS4ZC97</accession>
<evidence type="ECO:0000313" key="3">
    <source>
        <dbReference type="EMBL" id="MBP2418683.1"/>
    </source>
</evidence>
<reference evidence="3 4" key="1">
    <citation type="submission" date="2021-03" db="EMBL/GenBank/DDBJ databases">
        <title>Sequencing the genomes of 1000 actinobacteria strains.</title>
        <authorList>
            <person name="Klenk H.-P."/>
        </authorList>
    </citation>
    <scope>NUCLEOTIDE SEQUENCE [LARGE SCALE GENOMIC DNA]</scope>
    <source>
        <strain evidence="3 4">DSM 12936</strain>
    </source>
</reference>
<feature type="region of interest" description="Disordered" evidence="1">
    <location>
        <begin position="1"/>
        <end position="32"/>
    </location>
</feature>
<organism evidence="3 4">
    <name type="scientific">Microlunatus capsulatus</name>
    <dbReference type="NCBI Taxonomy" id="99117"/>
    <lineage>
        <taxon>Bacteria</taxon>
        <taxon>Bacillati</taxon>
        <taxon>Actinomycetota</taxon>
        <taxon>Actinomycetes</taxon>
        <taxon>Propionibacteriales</taxon>
        <taxon>Propionibacteriaceae</taxon>
        <taxon>Microlunatus</taxon>
    </lineage>
</organism>
<dbReference type="Gene3D" id="3.60.15.10">
    <property type="entry name" value="Ribonuclease Z/Hydroxyacylglutathione hydrolase-like"/>
    <property type="match status" value="2"/>
</dbReference>
<keyword evidence="4" id="KW-1185">Reference proteome</keyword>
<evidence type="ECO:0000256" key="1">
    <source>
        <dbReference type="SAM" id="MobiDB-lite"/>
    </source>
</evidence>
<feature type="domain" description="Metallo-beta-lactamase" evidence="2">
    <location>
        <begin position="44"/>
        <end position="245"/>
    </location>
</feature>
<protein>
    <submittedName>
        <fullName evidence="3">Glyoxylase-like metal-dependent hydrolase (Beta-lactamase superfamily II)</fullName>
    </submittedName>
</protein>
<proteinExistence type="predicted"/>
<dbReference type="SUPFAM" id="SSF56281">
    <property type="entry name" value="Metallo-hydrolase/oxidoreductase"/>
    <property type="match status" value="2"/>
</dbReference>
<dbReference type="RefSeq" id="WP_210058346.1">
    <property type="nucleotide sequence ID" value="NZ_BAAAMH010000001.1"/>
</dbReference>
<dbReference type="Pfam" id="PF00753">
    <property type="entry name" value="Lactamase_B"/>
    <property type="match status" value="2"/>
</dbReference>
<evidence type="ECO:0000259" key="2">
    <source>
        <dbReference type="SMART" id="SM00849"/>
    </source>
</evidence>
<dbReference type="Proteomes" id="UP000758168">
    <property type="component" value="Unassembled WGS sequence"/>
</dbReference>
<dbReference type="PANTHER" id="PTHR23131">
    <property type="entry name" value="ENDORIBONUCLEASE LACTB2"/>
    <property type="match status" value="1"/>
</dbReference>
<sequence>MGTIPETARATAPTATTAPAARTGGAAGPGWSEVAPDVVRVEDTCAVYVVRAEPGAGAVGERTGVCVDFGSGRVLDLLPALGLDRITDVVMTHHHRDQGQGLPRAVAAGVRVHVPPVEVELFTAVDRMWEGRQLDNRYLLRDDHLSLLEPVAVTGTVPEYREADYGGVRLRALPTPGHTVGSVSYLLDRGGQRTAFTGDLLYGPGQVWSLASTQWSYTENEGPAMTVLSALLLGDEEPDLLLPSHGRPMPEARAALALLAERMQTYVDSRRPRPWDLRRWLRDPFTPLTEHLLLNRSSLAASYVLLSRTGEALLVDYGYDVTTGLPGAADRAARRPWLASLRALRELYGVRRVSVALPTHYHDDHVAGMPLLRAVEGTEIWAPEHVARVLAEPDDLDLPCRWFDPVVADRRLPLGESFRWNEYTLTVHDLPGHTRYAAAYEVEVDGVRALFTGDQQDGLGEPGVRAEVLNYQYRNRFGLEDYRRSAALYQRVAPGLMLTGHWSPRDVDQAYLDDLSRRGEELVAVHRALLPLDELDLGADSVLARIRPYRSRVRPGGTLGFTLEVRNPLPEAADVDLVPVLPRGWTSPPVPTLRLGPGESADVTWTATASGPPGHHRRVAVDLTIGALRLGQHAEALVDVLDSDAA</sequence>
<dbReference type="InterPro" id="IPR050662">
    <property type="entry name" value="Sec-metab_biosynth-thioest"/>
</dbReference>
<dbReference type="InterPro" id="IPR001279">
    <property type="entry name" value="Metallo-B-lactamas"/>
</dbReference>
<dbReference type="InterPro" id="IPR036866">
    <property type="entry name" value="RibonucZ/Hydroxyglut_hydro"/>
</dbReference>
<dbReference type="EMBL" id="JAGIOB010000001">
    <property type="protein sequence ID" value="MBP2418683.1"/>
    <property type="molecule type" value="Genomic_DNA"/>
</dbReference>
<feature type="compositionally biased region" description="Low complexity" evidence="1">
    <location>
        <begin position="7"/>
        <end position="24"/>
    </location>
</feature>
<feature type="domain" description="Metallo-beta-lactamase" evidence="2">
    <location>
        <begin position="299"/>
        <end position="501"/>
    </location>
</feature>
<name>A0ABS4ZC97_9ACTN</name>